<keyword evidence="1" id="KW-0678">Repressor</keyword>
<proteinExistence type="predicted"/>
<evidence type="ECO:0000256" key="1">
    <source>
        <dbReference type="ARBA" id="ARBA00022491"/>
    </source>
</evidence>
<dbReference type="InterPro" id="IPR047057">
    <property type="entry name" value="MerR_fam"/>
</dbReference>
<evidence type="ECO:0000313" key="7">
    <source>
        <dbReference type="Proteomes" id="UP000831786"/>
    </source>
</evidence>
<dbReference type="SUPFAM" id="SSF46955">
    <property type="entry name" value="Putative DNA-binding domain"/>
    <property type="match status" value="1"/>
</dbReference>
<dbReference type="Gene3D" id="1.10.490.50">
    <property type="entry name" value="Antibiotic binding domain of TipA-like multidrug resistance regulators"/>
    <property type="match status" value="1"/>
</dbReference>
<dbReference type="SUPFAM" id="SSF89082">
    <property type="entry name" value="Antibiotic binding domain of TipA-like multidrug resistance regulators"/>
    <property type="match status" value="1"/>
</dbReference>
<dbReference type="InterPro" id="IPR000551">
    <property type="entry name" value="MerR-type_HTH_dom"/>
</dbReference>
<dbReference type="InterPro" id="IPR012925">
    <property type="entry name" value="TipAS_dom"/>
</dbReference>
<dbReference type="Pfam" id="PF07739">
    <property type="entry name" value="TipAS"/>
    <property type="match status" value="1"/>
</dbReference>
<dbReference type="EMBL" id="CP095045">
    <property type="protein sequence ID" value="UOQ57193.1"/>
    <property type="molecule type" value="Genomic_DNA"/>
</dbReference>
<evidence type="ECO:0000259" key="5">
    <source>
        <dbReference type="PROSITE" id="PS50937"/>
    </source>
</evidence>
<evidence type="ECO:0000256" key="3">
    <source>
        <dbReference type="ARBA" id="ARBA00023125"/>
    </source>
</evidence>
<dbReference type="SMART" id="SM00422">
    <property type="entry name" value="HTH_MERR"/>
    <property type="match status" value="1"/>
</dbReference>
<evidence type="ECO:0000313" key="6">
    <source>
        <dbReference type="EMBL" id="UOQ57193.1"/>
    </source>
</evidence>
<reference evidence="6 7" key="1">
    <citation type="submission" date="2022-04" db="EMBL/GenBank/DDBJ databases">
        <title>Leucobacter sp. isolated from rhizosphere of garlic.</title>
        <authorList>
            <person name="Won M."/>
            <person name="Lee C.-M."/>
            <person name="Woen H.-Y."/>
            <person name="Kwon S.-W."/>
        </authorList>
    </citation>
    <scope>NUCLEOTIDE SEQUENCE [LARGE SCALE GENOMIC DNA]</scope>
    <source>
        <strain evidence="6 7">H21R-40</strain>
    </source>
</reference>
<dbReference type="PANTHER" id="PTHR30204:SF69">
    <property type="entry name" value="MERR-FAMILY TRANSCRIPTIONAL REGULATOR"/>
    <property type="match status" value="1"/>
</dbReference>
<organism evidence="6 7">
    <name type="scientific">Leucobacter allii</name>
    <dbReference type="NCBI Taxonomy" id="2932247"/>
    <lineage>
        <taxon>Bacteria</taxon>
        <taxon>Bacillati</taxon>
        <taxon>Actinomycetota</taxon>
        <taxon>Actinomycetes</taxon>
        <taxon>Micrococcales</taxon>
        <taxon>Microbacteriaceae</taxon>
        <taxon>Leucobacter</taxon>
    </lineage>
</organism>
<dbReference type="PANTHER" id="PTHR30204">
    <property type="entry name" value="REDOX-CYCLING DRUG-SENSING TRANSCRIPTIONAL ACTIVATOR SOXR"/>
    <property type="match status" value="1"/>
</dbReference>
<keyword evidence="3" id="KW-0238">DNA-binding</keyword>
<evidence type="ECO:0000256" key="4">
    <source>
        <dbReference type="ARBA" id="ARBA00023163"/>
    </source>
</evidence>
<dbReference type="Pfam" id="PF13411">
    <property type="entry name" value="MerR_1"/>
    <property type="match status" value="1"/>
</dbReference>
<dbReference type="PRINTS" id="PR00040">
    <property type="entry name" value="HTHMERR"/>
</dbReference>
<dbReference type="InterPro" id="IPR009061">
    <property type="entry name" value="DNA-bd_dom_put_sf"/>
</dbReference>
<protein>
    <submittedName>
        <fullName evidence="6">TipAS antibiotic-recognition domain-containing protein</fullName>
    </submittedName>
</protein>
<feature type="domain" description="HTH merR-type" evidence="5">
    <location>
        <begin position="1"/>
        <end position="71"/>
    </location>
</feature>
<name>A0ABY4FLP8_9MICO</name>
<dbReference type="PROSITE" id="PS50937">
    <property type="entry name" value="HTH_MERR_2"/>
    <property type="match status" value="1"/>
</dbReference>
<dbReference type="InterPro" id="IPR036244">
    <property type="entry name" value="TipA-like_antibiotic-bd"/>
</dbReference>
<accession>A0ABY4FLP8</accession>
<sequence length="275" mass="29613">MEHSIQEVARAAGTTSRTLRHYDRVGLLAPARIGANGYRYYDESGLVRLQRILLLRELGLGLEAIGQVLDAQDAQAGAADPEAGSDAAQARILTAHRELLERERERIVAQIGAVERTIAALGAATAGTGGRNLMAENMFAGFDHTQYRDEVEERWGSEAYGRGDRWWRGLSEPERADWQARSARLAEDWRAAAEQGEDPASDAAQDLAARHAAWLSGVPGTPAAAPGGDLAGYLLGLGEMYVADERFAVHYGGTTGAAFVRDALAVYVERLGAPE</sequence>
<keyword evidence="2" id="KW-0805">Transcription regulation</keyword>
<dbReference type="Gene3D" id="1.10.1660.10">
    <property type="match status" value="1"/>
</dbReference>
<evidence type="ECO:0000256" key="2">
    <source>
        <dbReference type="ARBA" id="ARBA00023015"/>
    </source>
</evidence>
<keyword evidence="7" id="KW-1185">Reference proteome</keyword>
<dbReference type="RefSeq" id="WP_244727822.1">
    <property type="nucleotide sequence ID" value="NZ_CP095045.1"/>
</dbReference>
<gene>
    <name evidence="6" type="ORF">MUN78_16305</name>
</gene>
<dbReference type="Proteomes" id="UP000831786">
    <property type="component" value="Chromosome"/>
</dbReference>
<keyword evidence="4" id="KW-0804">Transcription</keyword>